<evidence type="ECO:0000256" key="7">
    <source>
        <dbReference type="ARBA" id="ARBA00022679"/>
    </source>
</evidence>
<evidence type="ECO:0000313" key="13">
    <source>
        <dbReference type="Proteomes" id="UP000294257"/>
    </source>
</evidence>
<keyword evidence="7 12" id="KW-0808">Transferase</keyword>
<dbReference type="InterPro" id="IPR000682">
    <property type="entry name" value="PCMT"/>
</dbReference>
<dbReference type="RefSeq" id="WP_130342299.1">
    <property type="nucleotide sequence ID" value="NZ_SGWQ01000001.1"/>
</dbReference>
<evidence type="ECO:0000256" key="6">
    <source>
        <dbReference type="ARBA" id="ARBA00022603"/>
    </source>
</evidence>
<keyword evidence="8" id="KW-0949">S-adenosyl-L-methionine</keyword>
<evidence type="ECO:0000256" key="5">
    <source>
        <dbReference type="ARBA" id="ARBA00022490"/>
    </source>
</evidence>
<name>A0A4Q7L5V9_9PSEU</name>
<dbReference type="Proteomes" id="UP000294257">
    <property type="component" value="Unassembled WGS sequence"/>
</dbReference>
<keyword evidence="5" id="KW-0963">Cytoplasm</keyword>
<evidence type="ECO:0000313" key="12">
    <source>
        <dbReference type="EMBL" id="RZS44636.1"/>
    </source>
</evidence>
<evidence type="ECO:0000256" key="2">
    <source>
        <dbReference type="ARBA" id="ARBA00005369"/>
    </source>
</evidence>
<evidence type="ECO:0000256" key="4">
    <source>
        <dbReference type="ARBA" id="ARBA00013346"/>
    </source>
</evidence>
<evidence type="ECO:0000256" key="3">
    <source>
        <dbReference type="ARBA" id="ARBA00011890"/>
    </source>
</evidence>
<evidence type="ECO:0000256" key="10">
    <source>
        <dbReference type="ARBA" id="ARBA00031323"/>
    </source>
</evidence>
<dbReference type="Gene3D" id="3.40.50.150">
    <property type="entry name" value="Vaccinia Virus protein VP39"/>
    <property type="match status" value="1"/>
</dbReference>
<dbReference type="GO" id="GO:0004719">
    <property type="term" value="F:protein-L-isoaspartate (D-aspartate) O-methyltransferase activity"/>
    <property type="evidence" value="ECO:0007669"/>
    <property type="project" value="UniProtKB-EC"/>
</dbReference>
<dbReference type="CDD" id="cd02440">
    <property type="entry name" value="AdoMet_MTases"/>
    <property type="match status" value="1"/>
</dbReference>
<dbReference type="SUPFAM" id="SSF53335">
    <property type="entry name" value="S-adenosyl-L-methionine-dependent methyltransferases"/>
    <property type="match status" value="1"/>
</dbReference>
<comment type="subcellular location">
    <subcellularLocation>
        <location evidence="1">Cytoplasm</location>
    </subcellularLocation>
</comment>
<evidence type="ECO:0000256" key="8">
    <source>
        <dbReference type="ARBA" id="ARBA00022691"/>
    </source>
</evidence>
<evidence type="ECO:0000256" key="1">
    <source>
        <dbReference type="ARBA" id="ARBA00004496"/>
    </source>
</evidence>
<reference evidence="12 13" key="1">
    <citation type="submission" date="2019-02" db="EMBL/GenBank/DDBJ databases">
        <title>Genomic Encyclopedia of Type Strains, Phase IV (KMG-IV): sequencing the most valuable type-strain genomes for metagenomic binning, comparative biology and taxonomic classification.</title>
        <authorList>
            <person name="Goeker M."/>
        </authorList>
    </citation>
    <scope>NUCLEOTIDE SEQUENCE [LARGE SCALE GENOMIC DNA]</scope>
    <source>
        <strain evidence="12 13">DSM 101727</strain>
    </source>
</reference>
<dbReference type="Pfam" id="PF01135">
    <property type="entry name" value="PCMT"/>
    <property type="match status" value="1"/>
</dbReference>
<keyword evidence="13" id="KW-1185">Reference proteome</keyword>
<comment type="similarity">
    <text evidence="2">Belongs to the methyltransferase superfamily. L-isoaspartyl/D-aspartyl protein methyltransferase family.</text>
</comment>
<accession>A0A4Q7L5V9</accession>
<dbReference type="GO" id="GO:0005737">
    <property type="term" value="C:cytoplasm"/>
    <property type="evidence" value="ECO:0007669"/>
    <property type="project" value="UniProtKB-SubCell"/>
</dbReference>
<dbReference type="InterPro" id="IPR029063">
    <property type="entry name" value="SAM-dependent_MTases_sf"/>
</dbReference>
<dbReference type="PANTHER" id="PTHR11579">
    <property type="entry name" value="PROTEIN-L-ISOASPARTATE O-METHYLTRANSFERASE"/>
    <property type="match status" value="1"/>
</dbReference>
<dbReference type="OrthoDB" id="5143400at2"/>
<gene>
    <name evidence="12" type="ORF">EV193_101512</name>
</gene>
<proteinExistence type="inferred from homology"/>
<sequence>MDKKGEVARAARRPRGHLVRTLTERNLLTDPHWRAAFGEVARHPFVPRYFLPSPDDRWAAVDATDQGWLQEVYSDQVLVTQLDGDPTRWAHAREHGPVAGTPTCSSSMPTIMAVMLHALQLRGDERVLEVGTGTGYNAALLCHRLGDDRVSTVDVDADLVADAREHLSASGYQPVCETADGTLGLPDGAPYDRVLCTCAVSTVPLPWLAQTRSGGLIVTTLHRPIGAGLVRITVGSGEYGEGRVLPDDGRFMPLRAHRQTGAARLADRTAGEIGELRATGLPVSAVIDPSSRFEFFAGLALPRVVPVRRDGDTLLVHPDGSWARHVTRHHEHTVSQGGPHRLWDIAERAYTRWLALGEPGRARFGITVRPHRQELWLDDADSRHRWPLR</sequence>
<organism evidence="12 13">
    <name type="scientific">Herbihabitans rhizosphaerae</name>
    <dbReference type="NCBI Taxonomy" id="1872711"/>
    <lineage>
        <taxon>Bacteria</taxon>
        <taxon>Bacillati</taxon>
        <taxon>Actinomycetota</taxon>
        <taxon>Actinomycetes</taxon>
        <taxon>Pseudonocardiales</taxon>
        <taxon>Pseudonocardiaceae</taxon>
        <taxon>Herbihabitans</taxon>
    </lineage>
</organism>
<dbReference type="NCBIfam" id="TIGR04188">
    <property type="entry name" value="methyltr_grsp"/>
    <property type="match status" value="1"/>
</dbReference>
<evidence type="ECO:0000256" key="9">
    <source>
        <dbReference type="ARBA" id="ARBA00030757"/>
    </source>
</evidence>
<dbReference type="EC" id="2.1.1.77" evidence="3"/>
<comment type="caution">
    <text evidence="12">The sequence shown here is derived from an EMBL/GenBank/DDBJ whole genome shotgun (WGS) entry which is preliminary data.</text>
</comment>
<dbReference type="InterPro" id="IPR026448">
    <property type="entry name" value="Methyltr_grasp"/>
</dbReference>
<dbReference type="AlphaFoldDB" id="A0A4Q7L5V9"/>
<dbReference type="PANTHER" id="PTHR11579:SF0">
    <property type="entry name" value="PROTEIN-L-ISOASPARTATE(D-ASPARTATE) O-METHYLTRANSFERASE"/>
    <property type="match status" value="1"/>
</dbReference>
<dbReference type="GO" id="GO:0032259">
    <property type="term" value="P:methylation"/>
    <property type="evidence" value="ECO:0007669"/>
    <property type="project" value="UniProtKB-KW"/>
</dbReference>
<protein>
    <recommendedName>
        <fullName evidence="4">Protein-L-isoaspartate O-methyltransferase</fullName>
        <ecNumber evidence="3">2.1.1.77</ecNumber>
    </recommendedName>
    <alternativeName>
        <fullName evidence="11">L-isoaspartyl protein carboxyl methyltransferase</fullName>
    </alternativeName>
    <alternativeName>
        <fullName evidence="9">Protein L-isoaspartyl methyltransferase</fullName>
    </alternativeName>
    <alternativeName>
        <fullName evidence="10">Protein-beta-aspartate methyltransferase</fullName>
    </alternativeName>
</protein>
<keyword evidence="6 12" id="KW-0489">Methyltransferase</keyword>
<dbReference type="EMBL" id="SGWQ01000001">
    <property type="protein sequence ID" value="RZS44636.1"/>
    <property type="molecule type" value="Genomic_DNA"/>
</dbReference>
<evidence type="ECO:0000256" key="11">
    <source>
        <dbReference type="ARBA" id="ARBA00031350"/>
    </source>
</evidence>